<dbReference type="PANTHER" id="PTHR11732">
    <property type="entry name" value="ALDO/KETO REDUCTASE"/>
    <property type="match status" value="1"/>
</dbReference>
<dbReference type="SUPFAM" id="SSF51430">
    <property type="entry name" value="NAD(P)-linked oxidoreductase"/>
    <property type="match status" value="1"/>
</dbReference>
<feature type="site" description="Lowers pKa of active site Tyr" evidence="9">
    <location>
        <position position="83"/>
    </location>
</feature>
<proteinExistence type="predicted"/>
<evidence type="ECO:0000313" key="12">
    <source>
        <dbReference type="Proteomes" id="UP000195602"/>
    </source>
</evidence>
<gene>
    <name evidence="11" type="ORF">A9F13_15g01254</name>
</gene>
<dbReference type="InterPro" id="IPR023210">
    <property type="entry name" value="NADP_OxRdtase_dom"/>
</dbReference>
<feature type="domain" description="NADP-dependent oxidoreductase" evidence="10">
    <location>
        <begin position="21"/>
        <end position="292"/>
    </location>
</feature>
<dbReference type="PROSITE" id="PS00798">
    <property type="entry name" value="ALDOKETO_REDUCTASE_1"/>
    <property type="match status" value="1"/>
</dbReference>
<evidence type="ECO:0000256" key="1">
    <source>
        <dbReference type="ARBA" id="ARBA00023002"/>
    </source>
</evidence>
<dbReference type="Gene3D" id="3.20.20.100">
    <property type="entry name" value="NADP-dependent oxidoreductase domain"/>
    <property type="match status" value="1"/>
</dbReference>
<evidence type="ECO:0000256" key="2">
    <source>
        <dbReference type="ARBA" id="ARBA00050878"/>
    </source>
</evidence>
<organism evidence="11 12">
    <name type="scientific">Clavispora lusitaniae</name>
    <name type="common">Candida lusitaniae</name>
    <dbReference type="NCBI Taxonomy" id="36911"/>
    <lineage>
        <taxon>Eukaryota</taxon>
        <taxon>Fungi</taxon>
        <taxon>Dikarya</taxon>
        <taxon>Ascomycota</taxon>
        <taxon>Saccharomycotina</taxon>
        <taxon>Pichiomycetes</taxon>
        <taxon>Metschnikowiaceae</taxon>
        <taxon>Clavispora</taxon>
    </lineage>
</organism>
<dbReference type="InterPro" id="IPR020471">
    <property type="entry name" value="AKR"/>
</dbReference>
<dbReference type="GO" id="GO:0052588">
    <property type="term" value="F:diacetyl reductase ((S)-acetoin forming) (NAD+) activity"/>
    <property type="evidence" value="ECO:0007669"/>
    <property type="project" value="EnsemblFungi"/>
</dbReference>
<dbReference type="FunFam" id="3.20.20.100:FF:000002">
    <property type="entry name" value="2,5-diketo-D-gluconic acid reductase A"/>
    <property type="match status" value="1"/>
</dbReference>
<dbReference type="Proteomes" id="UP000195602">
    <property type="component" value="Unassembled WGS sequence"/>
</dbReference>
<evidence type="ECO:0000313" key="11">
    <source>
        <dbReference type="EMBL" id="OVF07144.1"/>
    </source>
</evidence>
<comment type="caution">
    <text evidence="11">The sequence shown here is derived from an EMBL/GenBank/DDBJ whole genome shotgun (WGS) entry which is preliminary data.</text>
</comment>
<dbReference type="PIRSF" id="PIRSF000097">
    <property type="entry name" value="AKR"/>
    <property type="match status" value="1"/>
</dbReference>
<dbReference type="Pfam" id="PF00248">
    <property type="entry name" value="Aldo_ket_red"/>
    <property type="match status" value="1"/>
</dbReference>
<dbReference type="GO" id="GO:0045290">
    <property type="term" value="F:D-arabinose 1-dehydrogenase [NAD(P)+] activity"/>
    <property type="evidence" value="ECO:0007669"/>
    <property type="project" value="EnsemblFungi"/>
</dbReference>
<evidence type="ECO:0000256" key="7">
    <source>
        <dbReference type="PIRSR" id="PIRSR000097-1"/>
    </source>
</evidence>
<accession>A0AA91T0I5</accession>
<dbReference type="PRINTS" id="PR00069">
    <property type="entry name" value="ALDKETRDTASE"/>
</dbReference>
<dbReference type="GO" id="GO:0047011">
    <property type="term" value="F:2-dehydropantolactone reductase (A-specific) activity"/>
    <property type="evidence" value="ECO:0007669"/>
    <property type="project" value="UniProtKB-ARBA"/>
</dbReference>
<reference evidence="11 12" key="1">
    <citation type="submission" date="2017-04" db="EMBL/GenBank/DDBJ databases">
        <title>Draft genome of the yeast Clavispora lusitaniae type strain CBS 6936.</title>
        <authorList>
            <person name="Durrens P."/>
            <person name="Klopp C."/>
            <person name="Biteau N."/>
            <person name="Fitton-Ouhabi V."/>
            <person name="Dementhon K."/>
            <person name="Accoceberry I."/>
            <person name="Sherman D.J."/>
            <person name="Noel T."/>
        </authorList>
    </citation>
    <scope>NUCLEOTIDE SEQUENCE [LARGE SCALE GENOMIC DNA]</scope>
    <source>
        <strain evidence="11 12">CBS 6936</strain>
    </source>
</reference>
<evidence type="ECO:0000256" key="9">
    <source>
        <dbReference type="PIRSR" id="PIRSR000097-3"/>
    </source>
</evidence>
<evidence type="ECO:0000256" key="6">
    <source>
        <dbReference type="ARBA" id="ARBA00081322"/>
    </source>
</evidence>
<name>A0AA91T0I5_CLALS</name>
<dbReference type="GO" id="GO:0005829">
    <property type="term" value="C:cytosol"/>
    <property type="evidence" value="ECO:0007669"/>
    <property type="project" value="EnsemblFungi"/>
</dbReference>
<feature type="active site" description="Proton donor" evidence="7">
    <location>
        <position position="54"/>
    </location>
</feature>
<evidence type="ECO:0000256" key="3">
    <source>
        <dbReference type="ARBA" id="ARBA00051098"/>
    </source>
</evidence>
<evidence type="ECO:0000256" key="5">
    <source>
        <dbReference type="ARBA" id="ARBA00079693"/>
    </source>
</evidence>
<evidence type="ECO:0000256" key="8">
    <source>
        <dbReference type="PIRSR" id="PIRSR000097-2"/>
    </source>
</evidence>
<dbReference type="KEGG" id="clus:A9F13_15g01254"/>
<dbReference type="AlphaFoldDB" id="A0AA91T0I5"/>
<sequence>MSRATDVYFDLNDGHKIPALGLGTVPSNDPSEVKDQVITAIKAGFRHIDTAWYYGTEKYVGQALKQLFDENVIKREDVFITTKVWPSFYHSPEKSLDTSLSNLGLDYVDLFLQHWPVVLHGGPDGTPTAPKDENGNLQYDDDPVNGTKYIDVYHELERIKTETNKVRSIGVSNYSLPRLRKLLKEAKITPVVDQIEYHCQLPQQDLVDFAQSHKIIIEAYSPVGSDGAPVLKVPLVQELAKKYNVSVNEIANAYHIKSGRVSLPRSSNLERIKNDNVKLPNLTKEDLDALYEVGAKNPKRYINDPWGYGIGFKYWEGDTLSTEFE</sequence>
<dbReference type="GO" id="GO:0045149">
    <property type="term" value="P:acetoin metabolic process"/>
    <property type="evidence" value="ECO:0007669"/>
    <property type="project" value="EnsemblFungi"/>
</dbReference>
<dbReference type="InterPro" id="IPR036812">
    <property type="entry name" value="NAD(P)_OxRdtase_dom_sf"/>
</dbReference>
<evidence type="ECO:0000256" key="4">
    <source>
        <dbReference type="ARBA" id="ARBA00066965"/>
    </source>
</evidence>
<dbReference type="OMA" id="TAWYYGT"/>
<dbReference type="EC" id="1.1.1.358" evidence="4"/>
<keyword evidence="1" id="KW-0560">Oxidoreductase</keyword>
<comment type="catalytic activity">
    <reaction evidence="2">
        <text>(R)-pantolactone + NADP(+) = 2-dehydropantolactone + NADPH + H(+)</text>
        <dbReference type="Rhea" id="RHEA:18981"/>
        <dbReference type="ChEBI" id="CHEBI:15378"/>
        <dbReference type="ChEBI" id="CHEBI:16719"/>
        <dbReference type="ChEBI" id="CHEBI:18395"/>
        <dbReference type="ChEBI" id="CHEBI:57783"/>
        <dbReference type="ChEBI" id="CHEBI:58349"/>
        <dbReference type="EC" id="1.1.1.358"/>
    </reaction>
</comment>
<feature type="binding site" evidence="8">
    <location>
        <position position="114"/>
    </location>
    <ligand>
        <name>substrate</name>
    </ligand>
</feature>
<protein>
    <recommendedName>
        <fullName evidence="5">2-dehydropantolactone reductase</fullName>
        <ecNumber evidence="4">1.1.1.358</ecNumber>
    </recommendedName>
    <alternativeName>
        <fullName evidence="5">2-dehydropantolactone reductase</fullName>
    </alternativeName>
    <alternativeName>
        <fullName evidence="6">Ketopantoyl-lactone reductase</fullName>
    </alternativeName>
</protein>
<dbReference type="GO" id="GO:0005975">
    <property type="term" value="P:carbohydrate metabolic process"/>
    <property type="evidence" value="ECO:0007669"/>
    <property type="project" value="EnsemblFungi"/>
</dbReference>
<dbReference type="EMBL" id="LYUB02000015">
    <property type="protein sequence ID" value="OVF07144.1"/>
    <property type="molecule type" value="Genomic_DNA"/>
</dbReference>
<evidence type="ECO:0000259" key="10">
    <source>
        <dbReference type="Pfam" id="PF00248"/>
    </source>
</evidence>
<comment type="catalytic activity">
    <reaction evidence="3">
        <text>isatin + NADPH + H(+) = 3-hydroxyindolin-2-one + NADP(+)</text>
        <dbReference type="Rhea" id="RHEA:68608"/>
        <dbReference type="ChEBI" id="CHEBI:15378"/>
        <dbReference type="ChEBI" id="CHEBI:27539"/>
        <dbReference type="ChEBI" id="CHEBI:28536"/>
        <dbReference type="ChEBI" id="CHEBI:57783"/>
        <dbReference type="ChEBI" id="CHEBI:58349"/>
    </reaction>
</comment>
<dbReference type="InterPro" id="IPR018170">
    <property type="entry name" value="Aldo/ket_reductase_CS"/>
</dbReference>